<accession>A0A7X0U6D8</accession>
<dbReference type="EMBL" id="JACHMI010000001">
    <property type="protein sequence ID" value="MBB6556798.1"/>
    <property type="molecule type" value="Genomic_DNA"/>
</dbReference>
<keyword evidence="1" id="KW-0732">Signal</keyword>
<dbReference type="Proteomes" id="UP000565579">
    <property type="component" value="Unassembled WGS sequence"/>
</dbReference>
<dbReference type="AlphaFoldDB" id="A0A7X0U6D8"/>
<name>A0A7X0U6D8_9ACTN</name>
<feature type="chain" id="PRO_5030860969" evidence="1">
    <location>
        <begin position="27"/>
        <end position="156"/>
    </location>
</feature>
<reference evidence="2 3" key="1">
    <citation type="submission" date="2020-08" db="EMBL/GenBank/DDBJ databases">
        <title>Sequencing the genomes of 1000 actinobacteria strains.</title>
        <authorList>
            <person name="Klenk H.-P."/>
        </authorList>
    </citation>
    <scope>NUCLEOTIDE SEQUENCE [LARGE SCALE GENOMIC DNA]</scope>
    <source>
        <strain evidence="2 3">DSM 43768</strain>
    </source>
</reference>
<keyword evidence="3" id="KW-1185">Reference proteome</keyword>
<sequence>MFKRRLAVLGAVAVLAITGMAGSALADEPAPAAGAKVTCMTADGKPVEVAQALPAKPGTLVGPDGKVERLDADGAVKVERLPDGGVAVKKAEPLSPEEIEKFSKVKELSPEEAEKLSSEDFVKAVPALPAEDTEGVTLPEGDPAKTVKIICKKPAE</sequence>
<proteinExistence type="predicted"/>
<gene>
    <name evidence="2" type="ORF">HD593_011593</name>
</gene>
<protein>
    <submittedName>
        <fullName evidence="2">Uncharacterized protein</fullName>
    </submittedName>
</protein>
<feature type="signal peptide" evidence="1">
    <location>
        <begin position="1"/>
        <end position="26"/>
    </location>
</feature>
<dbReference type="RefSeq" id="WP_185111228.1">
    <property type="nucleotide sequence ID" value="NZ_BAAAXY010000046.1"/>
</dbReference>
<evidence type="ECO:0000256" key="1">
    <source>
        <dbReference type="SAM" id="SignalP"/>
    </source>
</evidence>
<evidence type="ECO:0000313" key="2">
    <source>
        <dbReference type="EMBL" id="MBB6556798.1"/>
    </source>
</evidence>
<organism evidence="2 3">
    <name type="scientific">Nonomuraea rubra</name>
    <dbReference type="NCBI Taxonomy" id="46180"/>
    <lineage>
        <taxon>Bacteria</taxon>
        <taxon>Bacillati</taxon>
        <taxon>Actinomycetota</taxon>
        <taxon>Actinomycetes</taxon>
        <taxon>Streptosporangiales</taxon>
        <taxon>Streptosporangiaceae</taxon>
        <taxon>Nonomuraea</taxon>
    </lineage>
</organism>
<evidence type="ECO:0000313" key="3">
    <source>
        <dbReference type="Proteomes" id="UP000565579"/>
    </source>
</evidence>
<comment type="caution">
    <text evidence="2">The sequence shown here is derived from an EMBL/GenBank/DDBJ whole genome shotgun (WGS) entry which is preliminary data.</text>
</comment>